<dbReference type="InterPro" id="IPR035649">
    <property type="entry name" value="EFG_V"/>
</dbReference>
<evidence type="ECO:0000256" key="7">
    <source>
        <dbReference type="ARBA" id="ARBA00024731"/>
    </source>
</evidence>
<dbReference type="HAMAP" id="MF_00054_B">
    <property type="entry name" value="EF_G_EF_2_B"/>
    <property type="match status" value="1"/>
</dbReference>
<dbReference type="Proteomes" id="UP001524569">
    <property type="component" value="Unassembled WGS sequence"/>
</dbReference>
<gene>
    <name evidence="8 10" type="primary">fusA</name>
    <name evidence="10" type="ORF">NP603_21075</name>
</gene>
<dbReference type="InterPro" id="IPR031157">
    <property type="entry name" value="G_TR_CS"/>
</dbReference>
<comment type="similarity">
    <text evidence="1 8">Belongs to the TRAFAC class translation factor GTPase superfamily. Classic translation factor GTPase family. EF-G/EF-2 subfamily.</text>
</comment>
<dbReference type="InterPro" id="IPR027417">
    <property type="entry name" value="P-loop_NTPase"/>
</dbReference>
<sequence length="697" mass="76267">MSRKTPIERYRNIGIMAHIDAGKTTTTERILYYTGVSHKIGEVHDGAATMDWMEQEQERGITITSAATTCFWSGMDRANDQYRINIIDTPGHVDFTIEVERSLRVLDGACALFCAVGGVEPQSETVWRQANKYGVPRVAFVNKMDRVGADFLRVVGQIKTRLGASVVPMQLPIGSEDGFKGVVDLLRMKAIYWSDADMGLEFVESEIPADMLPACSQWRERIVEAAAEGSDVLMEKYLDHGELTVSEIKSGIRMRVLANQLVPAFCGSAFKNKGVQCLLDAVIDYLPSPVDKNSVCGLSDDGESVARFAKDEEPFSALAFKIAADPYVGTLTFFRVYSGVLKSGDAVLNATRSKRERVGRIVQMHANSREEINEVRAGDIAALVGLKEVTTGDTFCDMGAPVLLEKMEFPNPVISVAVEPKTKADQDKLGNALAKLAQEDPSFRVSSDPESGQTIISGMGELHLEIIVDRMQREFGVAANVGAPQVAYRETVTKVVESEGKFIRQTGGKGQYGHVWLRIEPKERGSGYEFVNEVVGGVVPKEYIPAVDKGIQEQMENGVLAGFPVVDVKVSLFDGSYHDVDSNEMAFKIAGSMSFRDGAKAACPVLLEPIMKVEVVTPEENMGDVVGDINRRRGLIHGVEDVPAGKVVQCEVPLAEMFGYATDLRSATQGRATYSMQFEKYNEAPANIAEAIIRKVS</sequence>
<dbReference type="Gene3D" id="2.40.30.10">
    <property type="entry name" value="Translation factors"/>
    <property type="match status" value="1"/>
</dbReference>
<dbReference type="Pfam" id="PF00679">
    <property type="entry name" value="EFG_C"/>
    <property type="match status" value="1"/>
</dbReference>
<dbReference type="SMART" id="SM00838">
    <property type="entry name" value="EFG_C"/>
    <property type="match status" value="1"/>
</dbReference>
<dbReference type="SMART" id="SM00889">
    <property type="entry name" value="EFG_IV"/>
    <property type="match status" value="1"/>
</dbReference>
<dbReference type="NCBIfam" id="TIGR00231">
    <property type="entry name" value="small_GTP"/>
    <property type="match status" value="1"/>
</dbReference>
<dbReference type="EMBL" id="JANIBM010000059">
    <property type="protein sequence ID" value="MCQ8183614.1"/>
    <property type="molecule type" value="Genomic_DNA"/>
</dbReference>
<dbReference type="InterPro" id="IPR009000">
    <property type="entry name" value="Transl_B-barrel_sf"/>
</dbReference>
<comment type="function">
    <text evidence="7 8">Catalyzes the GTP-dependent ribosomal translocation step during translation elongation. During this step, the ribosome changes from the pre-translocational (PRE) to the post-translocational (POST) state as the newly formed A-site-bound peptidyl-tRNA and P-site-bound deacylated tRNA move to the P and E sites, respectively. Catalyzes the coordinated movement of the two tRNA molecules, the mRNA and conformational changes in the ribosome.</text>
</comment>
<dbReference type="InterPro" id="IPR005517">
    <property type="entry name" value="Transl_elong_EFG/EF2_IV"/>
</dbReference>
<dbReference type="InterPro" id="IPR000640">
    <property type="entry name" value="EFG_V-like"/>
</dbReference>
<dbReference type="PANTHER" id="PTHR43261">
    <property type="entry name" value="TRANSLATION ELONGATION FACTOR G-RELATED"/>
    <property type="match status" value="1"/>
</dbReference>
<dbReference type="Pfam" id="PF03144">
    <property type="entry name" value="GTP_EFTU_D2"/>
    <property type="match status" value="1"/>
</dbReference>
<dbReference type="InterPro" id="IPR009022">
    <property type="entry name" value="EFG_III"/>
</dbReference>
<dbReference type="InterPro" id="IPR005225">
    <property type="entry name" value="Small_GTP-bd"/>
</dbReference>
<evidence type="ECO:0000256" key="6">
    <source>
        <dbReference type="ARBA" id="ARBA00023134"/>
    </source>
</evidence>
<dbReference type="CDD" id="cd16262">
    <property type="entry name" value="EFG_III"/>
    <property type="match status" value="1"/>
</dbReference>
<evidence type="ECO:0000313" key="10">
    <source>
        <dbReference type="EMBL" id="MCQ8183614.1"/>
    </source>
</evidence>
<comment type="caution">
    <text evidence="10">The sequence shown here is derived from an EMBL/GenBank/DDBJ whole genome shotgun (WGS) entry which is preliminary data.</text>
</comment>
<dbReference type="InterPro" id="IPR047872">
    <property type="entry name" value="EFG_IV"/>
</dbReference>
<feature type="binding site" evidence="8">
    <location>
        <begin position="17"/>
        <end position="24"/>
    </location>
    <ligand>
        <name>GTP</name>
        <dbReference type="ChEBI" id="CHEBI:37565"/>
    </ligand>
</feature>
<dbReference type="CDD" id="cd01434">
    <property type="entry name" value="EFG_mtEFG1_IV"/>
    <property type="match status" value="1"/>
</dbReference>
<evidence type="ECO:0000256" key="3">
    <source>
        <dbReference type="ARBA" id="ARBA00022741"/>
    </source>
</evidence>
<dbReference type="Gene3D" id="3.30.70.870">
    <property type="entry name" value="Elongation Factor G (Translational Gtpase), domain 3"/>
    <property type="match status" value="1"/>
</dbReference>
<dbReference type="CDD" id="cd04088">
    <property type="entry name" value="EFG_mtEFG_II"/>
    <property type="match status" value="1"/>
</dbReference>
<dbReference type="PANTHER" id="PTHR43261:SF1">
    <property type="entry name" value="RIBOSOME-RELEASING FACTOR 2, MITOCHONDRIAL"/>
    <property type="match status" value="1"/>
</dbReference>
<dbReference type="PROSITE" id="PS00301">
    <property type="entry name" value="G_TR_1"/>
    <property type="match status" value="1"/>
</dbReference>
<keyword evidence="8" id="KW-0963">Cytoplasm</keyword>
<dbReference type="InterPro" id="IPR014721">
    <property type="entry name" value="Ribsml_uS5_D2-typ_fold_subgr"/>
</dbReference>
<feature type="binding site" evidence="8">
    <location>
        <begin position="142"/>
        <end position="145"/>
    </location>
    <ligand>
        <name>GTP</name>
        <dbReference type="ChEBI" id="CHEBI:37565"/>
    </ligand>
</feature>
<dbReference type="Pfam" id="PF03764">
    <property type="entry name" value="EFG_IV"/>
    <property type="match status" value="1"/>
</dbReference>
<dbReference type="SUPFAM" id="SSF54211">
    <property type="entry name" value="Ribosomal protein S5 domain 2-like"/>
    <property type="match status" value="1"/>
</dbReference>
<dbReference type="NCBIfam" id="TIGR00484">
    <property type="entry name" value="EF-G"/>
    <property type="match status" value="1"/>
</dbReference>
<dbReference type="Gene3D" id="3.30.230.10">
    <property type="match status" value="1"/>
</dbReference>
<dbReference type="SUPFAM" id="SSF50447">
    <property type="entry name" value="Translation proteins"/>
    <property type="match status" value="1"/>
</dbReference>
<dbReference type="NCBIfam" id="NF009381">
    <property type="entry name" value="PRK12740.1-5"/>
    <property type="match status" value="1"/>
</dbReference>
<dbReference type="Pfam" id="PF00009">
    <property type="entry name" value="GTP_EFTU"/>
    <property type="match status" value="1"/>
</dbReference>
<dbReference type="CDD" id="cd01886">
    <property type="entry name" value="EF-G"/>
    <property type="match status" value="1"/>
</dbReference>
<dbReference type="InterPro" id="IPR000795">
    <property type="entry name" value="T_Tr_GTP-bd_dom"/>
</dbReference>
<dbReference type="CDD" id="cd03713">
    <property type="entry name" value="EFG_mtEFG_C"/>
    <property type="match status" value="1"/>
</dbReference>
<feature type="domain" description="Tr-type G" evidence="9">
    <location>
        <begin position="8"/>
        <end position="290"/>
    </location>
</feature>
<evidence type="ECO:0000256" key="8">
    <source>
        <dbReference type="HAMAP-Rule" id="MF_00054"/>
    </source>
</evidence>
<organism evidence="10 11">
    <name type="scientific">Methylomonas aurea</name>
    <dbReference type="NCBI Taxonomy" id="2952224"/>
    <lineage>
        <taxon>Bacteria</taxon>
        <taxon>Pseudomonadati</taxon>
        <taxon>Pseudomonadota</taxon>
        <taxon>Gammaproteobacteria</taxon>
        <taxon>Methylococcales</taxon>
        <taxon>Methylococcaceae</taxon>
        <taxon>Methylomonas</taxon>
    </lineage>
</organism>
<dbReference type="SUPFAM" id="SSF54980">
    <property type="entry name" value="EF-G C-terminal domain-like"/>
    <property type="match status" value="2"/>
</dbReference>
<evidence type="ECO:0000256" key="1">
    <source>
        <dbReference type="ARBA" id="ARBA00005870"/>
    </source>
</evidence>
<keyword evidence="6 8" id="KW-0342">GTP-binding</keyword>
<reference evidence="10 11" key="1">
    <citation type="submission" date="2022-07" db="EMBL/GenBank/DDBJ databases">
        <title>Methylomonas rivi sp. nov., Methylomonas rosea sp. nov., Methylomonas aureus sp. nov. and Methylomonas subterranea sp. nov., four novel methanotrophs isolated from a freshwater creek and the deep terrestrial subsurface.</title>
        <authorList>
            <person name="Abin C."/>
            <person name="Sankaranarayanan K."/>
            <person name="Garner C."/>
            <person name="Sindelar R."/>
            <person name="Kotary K."/>
            <person name="Garner R."/>
            <person name="Barclay S."/>
            <person name="Lawson P."/>
            <person name="Krumholz L."/>
        </authorList>
    </citation>
    <scope>NUCLEOTIDE SEQUENCE [LARGE SCALE GENOMIC DNA]</scope>
    <source>
        <strain evidence="10 11">SURF-1</strain>
    </source>
</reference>
<dbReference type="InterPro" id="IPR035647">
    <property type="entry name" value="EFG_III/V"/>
</dbReference>
<dbReference type="PROSITE" id="PS51722">
    <property type="entry name" value="G_TR_2"/>
    <property type="match status" value="1"/>
</dbReference>
<proteinExistence type="inferred from homology"/>
<dbReference type="GO" id="GO:0003746">
    <property type="term" value="F:translation elongation factor activity"/>
    <property type="evidence" value="ECO:0007669"/>
    <property type="project" value="UniProtKB-KW"/>
</dbReference>
<dbReference type="Gene3D" id="3.30.70.240">
    <property type="match status" value="1"/>
</dbReference>
<dbReference type="InterPro" id="IPR020568">
    <property type="entry name" value="Ribosomal_Su5_D2-typ_SF"/>
</dbReference>
<name>A0ABT1UN15_9GAMM</name>
<evidence type="ECO:0000256" key="2">
    <source>
        <dbReference type="ARBA" id="ARBA00017872"/>
    </source>
</evidence>
<keyword evidence="11" id="KW-1185">Reference proteome</keyword>
<keyword evidence="3 8" id="KW-0547">Nucleotide-binding</keyword>
<evidence type="ECO:0000259" key="9">
    <source>
        <dbReference type="PROSITE" id="PS51722"/>
    </source>
</evidence>
<keyword evidence="5 8" id="KW-0648">Protein biosynthesis</keyword>
<dbReference type="InterPro" id="IPR004161">
    <property type="entry name" value="EFTu-like_2"/>
</dbReference>
<dbReference type="InterPro" id="IPR041095">
    <property type="entry name" value="EFG_II"/>
</dbReference>
<evidence type="ECO:0000256" key="5">
    <source>
        <dbReference type="ARBA" id="ARBA00022917"/>
    </source>
</evidence>
<evidence type="ECO:0000256" key="4">
    <source>
        <dbReference type="ARBA" id="ARBA00022768"/>
    </source>
</evidence>
<dbReference type="Pfam" id="PF14492">
    <property type="entry name" value="EFG_III"/>
    <property type="match status" value="1"/>
</dbReference>
<keyword evidence="4 8" id="KW-0251">Elongation factor</keyword>
<dbReference type="InterPro" id="IPR004540">
    <property type="entry name" value="Transl_elong_EFG/EF2"/>
</dbReference>
<dbReference type="PRINTS" id="PR00315">
    <property type="entry name" value="ELONGATNFCT"/>
</dbReference>
<dbReference type="SUPFAM" id="SSF52540">
    <property type="entry name" value="P-loop containing nucleoside triphosphate hydrolases"/>
    <property type="match status" value="1"/>
</dbReference>
<comment type="subcellular location">
    <subcellularLocation>
        <location evidence="8">Cytoplasm</location>
    </subcellularLocation>
</comment>
<feature type="binding site" evidence="8">
    <location>
        <begin position="88"/>
        <end position="92"/>
    </location>
    <ligand>
        <name>GTP</name>
        <dbReference type="ChEBI" id="CHEBI:37565"/>
    </ligand>
</feature>
<accession>A0ABT1UN15</accession>
<protein>
    <recommendedName>
        <fullName evidence="2 8">Elongation factor G</fullName>
        <shortName evidence="8">EF-G</shortName>
    </recommendedName>
</protein>
<dbReference type="RefSeq" id="WP_256612837.1">
    <property type="nucleotide sequence ID" value="NZ_JANIBM010000059.1"/>
</dbReference>
<evidence type="ECO:0000313" key="11">
    <source>
        <dbReference type="Proteomes" id="UP001524569"/>
    </source>
</evidence>
<dbReference type="Gene3D" id="3.40.50.300">
    <property type="entry name" value="P-loop containing nucleotide triphosphate hydrolases"/>
    <property type="match status" value="1"/>
</dbReference>